<dbReference type="FunFam" id="3.40.50.300:FF:000134">
    <property type="entry name" value="Iron-enterobactin ABC transporter ATP-binding protein"/>
    <property type="match status" value="1"/>
</dbReference>
<dbReference type="CDD" id="cd03214">
    <property type="entry name" value="ABC_Iron-Siderophores_B12_Hemin"/>
    <property type="match status" value="1"/>
</dbReference>
<dbReference type="EMBL" id="VKDB01000014">
    <property type="protein sequence ID" value="TSA83164.1"/>
    <property type="molecule type" value="Genomic_DNA"/>
</dbReference>
<name>A0A553USI9_9DEIO</name>
<keyword evidence="7" id="KW-1185">Reference proteome</keyword>
<dbReference type="SUPFAM" id="SSF52540">
    <property type="entry name" value="P-loop containing nucleoside triphosphate hydrolases"/>
    <property type="match status" value="1"/>
</dbReference>
<dbReference type="AlphaFoldDB" id="A0A553USI9"/>
<dbReference type="PANTHER" id="PTHR42794:SF1">
    <property type="entry name" value="HEMIN IMPORT ATP-BINDING PROTEIN HMUV"/>
    <property type="match status" value="1"/>
</dbReference>
<organism evidence="6 7">
    <name type="scientific">Deinococcus detaillensis</name>
    <dbReference type="NCBI Taxonomy" id="2592048"/>
    <lineage>
        <taxon>Bacteria</taxon>
        <taxon>Thermotogati</taxon>
        <taxon>Deinococcota</taxon>
        <taxon>Deinococci</taxon>
        <taxon>Deinococcales</taxon>
        <taxon>Deinococcaceae</taxon>
        <taxon>Deinococcus</taxon>
    </lineage>
</organism>
<dbReference type="PANTHER" id="PTHR42794">
    <property type="entry name" value="HEMIN IMPORT ATP-BINDING PROTEIN HMUV"/>
    <property type="match status" value="1"/>
</dbReference>
<dbReference type="RefSeq" id="WP_143721177.1">
    <property type="nucleotide sequence ID" value="NZ_VKDB01000014.1"/>
</dbReference>
<feature type="domain" description="ABC transporter" evidence="5">
    <location>
        <begin position="2"/>
        <end position="246"/>
    </location>
</feature>
<dbReference type="Gene3D" id="3.40.50.300">
    <property type="entry name" value="P-loop containing nucleotide triphosphate hydrolases"/>
    <property type="match status" value="1"/>
</dbReference>
<evidence type="ECO:0000313" key="7">
    <source>
        <dbReference type="Proteomes" id="UP000316092"/>
    </source>
</evidence>
<dbReference type="GO" id="GO:0016887">
    <property type="term" value="F:ATP hydrolysis activity"/>
    <property type="evidence" value="ECO:0007669"/>
    <property type="project" value="InterPro"/>
</dbReference>
<keyword evidence="1" id="KW-0813">Transport</keyword>
<dbReference type="PROSITE" id="PS00211">
    <property type="entry name" value="ABC_TRANSPORTER_1"/>
    <property type="match status" value="1"/>
</dbReference>
<comment type="caution">
    <text evidence="6">The sequence shown here is derived from an EMBL/GenBank/DDBJ whole genome shotgun (WGS) entry which is preliminary data.</text>
</comment>
<evidence type="ECO:0000256" key="1">
    <source>
        <dbReference type="ARBA" id="ARBA00022448"/>
    </source>
</evidence>
<dbReference type="PROSITE" id="PS50893">
    <property type="entry name" value="ABC_TRANSPORTER_2"/>
    <property type="match status" value="1"/>
</dbReference>
<dbReference type="Proteomes" id="UP000316092">
    <property type="component" value="Unassembled WGS sequence"/>
</dbReference>
<gene>
    <name evidence="6" type="ORF">FNU79_12625</name>
</gene>
<protein>
    <submittedName>
        <fullName evidence="6">ABC transporter ATP-binding protein</fullName>
    </submittedName>
</protein>
<dbReference type="InterPro" id="IPR003593">
    <property type="entry name" value="AAA+_ATPase"/>
</dbReference>
<reference evidence="6 7" key="1">
    <citation type="submission" date="2019-07" db="EMBL/GenBank/DDBJ databases">
        <title>Deinococcus detaillus sp. nov., isolated from humus soil in Antarctica.</title>
        <authorList>
            <person name="Zhang K."/>
        </authorList>
    </citation>
    <scope>NUCLEOTIDE SEQUENCE [LARGE SCALE GENOMIC DNA]</scope>
    <source>
        <strain evidence="6 7">H1</strain>
    </source>
</reference>
<dbReference type="SMART" id="SM00382">
    <property type="entry name" value="AAA"/>
    <property type="match status" value="1"/>
</dbReference>
<proteinExistence type="predicted"/>
<evidence type="ECO:0000256" key="3">
    <source>
        <dbReference type="ARBA" id="ARBA00022840"/>
    </source>
</evidence>
<evidence type="ECO:0000259" key="5">
    <source>
        <dbReference type="PROSITE" id="PS50893"/>
    </source>
</evidence>
<evidence type="ECO:0000256" key="2">
    <source>
        <dbReference type="ARBA" id="ARBA00022741"/>
    </source>
</evidence>
<dbReference type="InterPro" id="IPR017871">
    <property type="entry name" value="ABC_transporter-like_CS"/>
</dbReference>
<sequence length="262" mass="27976">MLEALNLSVKAGDLLAVKQVSAAFERGLFSAIIGPNGAGKSTLMRALAGLTPVQSGEVQYQGRALPDYSRRERARSLAYLAQTEALPTETKVRDVVALGRGAGEWLWGLFPHHPLSLGSLSLDDEQAIDRAMQRTDTAHFADRAVAELSGGEQQRVSLARALAANPQFLLLDEPTNHLDLAYALNLIETLRQEAGSGLGVVAVLHDLNLAARADHLLLLHQGRVVAQGSAESVLTPQHLAAVYGVQVDVIRHGGRLVVVPEG</sequence>
<accession>A0A553USI9</accession>
<dbReference type="Pfam" id="PF00005">
    <property type="entry name" value="ABC_tran"/>
    <property type="match status" value="1"/>
</dbReference>
<keyword evidence="3 6" id="KW-0067">ATP-binding</keyword>
<dbReference type="InterPro" id="IPR003439">
    <property type="entry name" value="ABC_transporter-like_ATP-bd"/>
</dbReference>
<keyword evidence="2" id="KW-0547">Nucleotide-binding</keyword>
<evidence type="ECO:0000313" key="6">
    <source>
        <dbReference type="EMBL" id="TSA83164.1"/>
    </source>
</evidence>
<dbReference type="OrthoDB" id="9787851at2"/>
<dbReference type="InterPro" id="IPR027417">
    <property type="entry name" value="P-loop_NTPase"/>
</dbReference>
<dbReference type="GO" id="GO:0005524">
    <property type="term" value="F:ATP binding"/>
    <property type="evidence" value="ECO:0007669"/>
    <property type="project" value="UniProtKB-KW"/>
</dbReference>
<evidence type="ECO:0000256" key="4">
    <source>
        <dbReference type="ARBA" id="ARBA00022967"/>
    </source>
</evidence>
<keyword evidence="4" id="KW-1278">Translocase</keyword>